<proteinExistence type="inferred from homology"/>
<dbReference type="Proteomes" id="UP000315252">
    <property type="component" value="Unassembled WGS sequence"/>
</dbReference>
<dbReference type="PANTHER" id="PTHR34773">
    <property type="entry name" value="FLAGELLAR SECRETION CHAPERONE FLIS"/>
    <property type="match status" value="1"/>
</dbReference>
<comment type="caution">
    <text evidence="6">The sequence shown here is derived from an EMBL/GenBank/DDBJ whole genome shotgun (WGS) entry which is preliminary data.</text>
</comment>
<sequence length="208" mass="22397">MFFSNFGPPFAKTWPNQSVPVSAQYFAGTIRGGIGGPCRSDRQIRSAGPTQEWSKAMALPAAHTDYGEMMESRPGRAMVELHDEAITALLAAVEAIGAQKIEERFNETAAAMQAVTALYTMIDQTNGGELAVNLGRIYHDVLTKLGRISFDSDPARLAGESIDLLKPLRDAWDGLDRREAGEEEPVAPVRKVISGAKASAVQSQAGHL</sequence>
<dbReference type="GO" id="GO:0005829">
    <property type="term" value="C:cytosol"/>
    <property type="evidence" value="ECO:0007669"/>
    <property type="project" value="UniProtKB-SubCell"/>
</dbReference>
<dbReference type="InterPro" id="IPR036584">
    <property type="entry name" value="FliS_sf"/>
</dbReference>
<dbReference type="EMBL" id="VHSH01000013">
    <property type="protein sequence ID" value="TQV71880.1"/>
    <property type="molecule type" value="Genomic_DNA"/>
</dbReference>
<keyword evidence="4" id="KW-1005">Bacterial flagellum biogenesis</keyword>
<name>A0A545T3T9_9PROT</name>
<protein>
    <recommendedName>
        <fullName evidence="8">Flagellar export chaperone FliS</fullName>
    </recommendedName>
</protein>
<organism evidence="6 7">
    <name type="scientific">Denitrobaculum tricleocarpae</name>
    <dbReference type="NCBI Taxonomy" id="2591009"/>
    <lineage>
        <taxon>Bacteria</taxon>
        <taxon>Pseudomonadati</taxon>
        <taxon>Pseudomonadota</taxon>
        <taxon>Alphaproteobacteria</taxon>
        <taxon>Rhodospirillales</taxon>
        <taxon>Rhodospirillaceae</taxon>
        <taxon>Denitrobaculum</taxon>
    </lineage>
</organism>
<evidence type="ECO:0000256" key="3">
    <source>
        <dbReference type="ARBA" id="ARBA00022490"/>
    </source>
</evidence>
<evidence type="ECO:0000256" key="1">
    <source>
        <dbReference type="ARBA" id="ARBA00004514"/>
    </source>
</evidence>
<dbReference type="SUPFAM" id="SSF101116">
    <property type="entry name" value="Flagellar export chaperone FliS"/>
    <property type="match status" value="1"/>
</dbReference>
<comment type="subcellular location">
    <subcellularLocation>
        <location evidence="1">Cytoplasm</location>
        <location evidence="1">Cytosol</location>
    </subcellularLocation>
</comment>
<evidence type="ECO:0000313" key="7">
    <source>
        <dbReference type="Proteomes" id="UP000315252"/>
    </source>
</evidence>
<dbReference type="GO" id="GO:0044780">
    <property type="term" value="P:bacterial-type flagellum assembly"/>
    <property type="evidence" value="ECO:0007669"/>
    <property type="project" value="InterPro"/>
</dbReference>
<dbReference type="AlphaFoldDB" id="A0A545T3T9"/>
<comment type="similarity">
    <text evidence="2">Belongs to the FliS family.</text>
</comment>
<gene>
    <name evidence="6" type="ORF">FKG95_26230</name>
</gene>
<keyword evidence="5" id="KW-0143">Chaperone</keyword>
<evidence type="ECO:0000256" key="5">
    <source>
        <dbReference type="ARBA" id="ARBA00023186"/>
    </source>
</evidence>
<dbReference type="OrthoDB" id="7355300at2"/>
<dbReference type="GO" id="GO:0071973">
    <property type="term" value="P:bacterial-type flagellum-dependent cell motility"/>
    <property type="evidence" value="ECO:0007669"/>
    <property type="project" value="TreeGrafter"/>
</dbReference>
<evidence type="ECO:0008006" key="8">
    <source>
        <dbReference type="Google" id="ProtNLM"/>
    </source>
</evidence>
<dbReference type="Gene3D" id="1.20.120.340">
    <property type="entry name" value="Flagellar protein FliS"/>
    <property type="match status" value="1"/>
</dbReference>
<keyword evidence="7" id="KW-1185">Reference proteome</keyword>
<evidence type="ECO:0000313" key="6">
    <source>
        <dbReference type="EMBL" id="TQV71880.1"/>
    </source>
</evidence>
<reference evidence="6 7" key="1">
    <citation type="submission" date="2019-06" db="EMBL/GenBank/DDBJ databases">
        <title>Whole genome sequence for Rhodospirillaceae sp. R148.</title>
        <authorList>
            <person name="Wang G."/>
        </authorList>
    </citation>
    <scope>NUCLEOTIDE SEQUENCE [LARGE SCALE GENOMIC DNA]</scope>
    <source>
        <strain evidence="6 7">R148</strain>
    </source>
</reference>
<dbReference type="InterPro" id="IPR003713">
    <property type="entry name" value="FliS"/>
</dbReference>
<dbReference type="Pfam" id="PF02561">
    <property type="entry name" value="FliS"/>
    <property type="match status" value="1"/>
</dbReference>
<evidence type="ECO:0000256" key="4">
    <source>
        <dbReference type="ARBA" id="ARBA00022795"/>
    </source>
</evidence>
<evidence type="ECO:0000256" key="2">
    <source>
        <dbReference type="ARBA" id="ARBA00008787"/>
    </source>
</evidence>
<accession>A0A545T3T9</accession>
<dbReference type="PANTHER" id="PTHR34773:SF1">
    <property type="entry name" value="FLAGELLAR SECRETION CHAPERONE FLIS"/>
    <property type="match status" value="1"/>
</dbReference>
<keyword evidence="3" id="KW-0963">Cytoplasm</keyword>